<evidence type="ECO:0000256" key="5">
    <source>
        <dbReference type="ARBA" id="ARBA00022741"/>
    </source>
</evidence>
<dbReference type="EC" id="2.7.13.3" evidence="2"/>
<keyword evidence="4" id="KW-0808">Transferase</keyword>
<dbReference type="GO" id="GO:0046983">
    <property type="term" value="F:protein dimerization activity"/>
    <property type="evidence" value="ECO:0007669"/>
    <property type="project" value="InterPro"/>
</dbReference>
<feature type="domain" description="Signal transduction histidine kinase subgroup 3 dimerisation and phosphoacceptor" evidence="10">
    <location>
        <begin position="166"/>
        <end position="227"/>
    </location>
</feature>
<evidence type="ECO:0000256" key="9">
    <source>
        <dbReference type="SAM" id="Phobius"/>
    </source>
</evidence>
<comment type="catalytic activity">
    <reaction evidence="1">
        <text>ATP + protein L-histidine = ADP + protein N-phospho-L-histidine.</text>
        <dbReference type="EC" id="2.7.13.3"/>
    </reaction>
</comment>
<keyword evidence="6 11" id="KW-0418">Kinase</keyword>
<evidence type="ECO:0000256" key="1">
    <source>
        <dbReference type="ARBA" id="ARBA00000085"/>
    </source>
</evidence>
<sequence>MKLWQVKLIMYFILSGVYYTISTDFNLYIMLLAFVILFINNVFIRHYQIDRVLSFLSVILLIILGVFHQSEWFLYLPITHFILAPFMKQYLPLSMLIYAIDFEFFLIVFGLFSVLIIYLITRIEVLEQENNEIRDRLTWDNLKLIEQRNALSNQVEKEIELASLSERNRIARDMHDTVGHSLSSGLLLLESLHHINDVDKIHHSLSSLQERLQTGMDDIRGSIHSLYSTSFDVKSRIEQLLEEMYMFEKELHYKVTSQLPYQIKIDLVAIVKESLTNIKKHSDGKWVAVYIIETDKAITLKVVDNGTVKDYSEYGMGLHSMKESVQKYGGIFNAGFQQHGYTVYVSINKEGLVNESNNR</sequence>
<feature type="transmembrane region" description="Helical" evidence="9">
    <location>
        <begin position="95"/>
        <end position="120"/>
    </location>
</feature>
<keyword evidence="7" id="KW-0067">ATP-binding</keyword>
<dbReference type="GO" id="GO:0005524">
    <property type="term" value="F:ATP binding"/>
    <property type="evidence" value="ECO:0007669"/>
    <property type="project" value="UniProtKB-KW"/>
</dbReference>
<dbReference type="InterPro" id="IPR050482">
    <property type="entry name" value="Sensor_HK_TwoCompSys"/>
</dbReference>
<dbReference type="RefSeq" id="WP_091473954.1">
    <property type="nucleotide sequence ID" value="NZ_FOIT01000001.1"/>
</dbReference>
<evidence type="ECO:0000256" key="7">
    <source>
        <dbReference type="ARBA" id="ARBA00022840"/>
    </source>
</evidence>
<protein>
    <recommendedName>
        <fullName evidence="2">histidine kinase</fullName>
        <ecNumber evidence="2">2.7.13.3</ecNumber>
    </recommendedName>
</protein>
<dbReference type="InterPro" id="IPR011712">
    <property type="entry name" value="Sig_transdc_His_kin_sub3_dim/P"/>
</dbReference>
<keyword evidence="9" id="KW-1133">Transmembrane helix</keyword>
<dbReference type="EMBL" id="FOIT01000001">
    <property type="protein sequence ID" value="SEV88507.1"/>
    <property type="molecule type" value="Genomic_DNA"/>
</dbReference>
<dbReference type="Proteomes" id="UP000243605">
    <property type="component" value="Unassembled WGS sequence"/>
</dbReference>
<dbReference type="SUPFAM" id="SSF55874">
    <property type="entry name" value="ATPase domain of HSP90 chaperone/DNA topoisomerase II/histidine kinase"/>
    <property type="match status" value="1"/>
</dbReference>
<gene>
    <name evidence="11" type="ORF">SAMN05192557_0729</name>
</gene>
<evidence type="ECO:0000259" key="10">
    <source>
        <dbReference type="Pfam" id="PF07730"/>
    </source>
</evidence>
<evidence type="ECO:0000256" key="2">
    <source>
        <dbReference type="ARBA" id="ARBA00012438"/>
    </source>
</evidence>
<dbReference type="Gene3D" id="3.30.565.10">
    <property type="entry name" value="Histidine kinase-like ATPase, C-terminal domain"/>
    <property type="match status" value="1"/>
</dbReference>
<keyword evidence="12" id="KW-1185">Reference proteome</keyword>
<keyword evidence="8" id="KW-0902">Two-component regulatory system</keyword>
<accession>A0A662Z1X3</accession>
<dbReference type="PANTHER" id="PTHR24421:SF10">
    <property type="entry name" value="NITRATE_NITRITE SENSOR PROTEIN NARQ"/>
    <property type="match status" value="1"/>
</dbReference>
<dbReference type="GO" id="GO:0000155">
    <property type="term" value="F:phosphorelay sensor kinase activity"/>
    <property type="evidence" value="ECO:0007669"/>
    <property type="project" value="InterPro"/>
</dbReference>
<keyword evidence="9" id="KW-0472">Membrane</keyword>
<keyword evidence="3" id="KW-0597">Phosphoprotein</keyword>
<proteinExistence type="predicted"/>
<evidence type="ECO:0000313" key="11">
    <source>
        <dbReference type="EMBL" id="SEV88507.1"/>
    </source>
</evidence>
<dbReference type="Gene3D" id="1.20.5.1930">
    <property type="match status" value="1"/>
</dbReference>
<evidence type="ECO:0000313" key="12">
    <source>
        <dbReference type="Proteomes" id="UP000243605"/>
    </source>
</evidence>
<reference evidence="11 12" key="1">
    <citation type="submission" date="2016-10" db="EMBL/GenBank/DDBJ databases">
        <authorList>
            <person name="Varghese N."/>
            <person name="Submissions S."/>
        </authorList>
    </citation>
    <scope>NUCLEOTIDE SEQUENCE [LARGE SCALE GENOMIC DNA]</scope>
    <source>
        <strain evidence="11 12">IBRC-M10081</strain>
    </source>
</reference>
<name>A0A662Z1X3_9STAP</name>
<evidence type="ECO:0000256" key="6">
    <source>
        <dbReference type="ARBA" id="ARBA00022777"/>
    </source>
</evidence>
<keyword evidence="9" id="KW-0812">Transmembrane</keyword>
<evidence type="ECO:0000256" key="3">
    <source>
        <dbReference type="ARBA" id="ARBA00022553"/>
    </source>
</evidence>
<dbReference type="OrthoDB" id="199946at2"/>
<evidence type="ECO:0000256" key="4">
    <source>
        <dbReference type="ARBA" id="ARBA00022679"/>
    </source>
</evidence>
<dbReference type="PANTHER" id="PTHR24421">
    <property type="entry name" value="NITRATE/NITRITE SENSOR PROTEIN NARX-RELATED"/>
    <property type="match status" value="1"/>
</dbReference>
<keyword evidence="5" id="KW-0547">Nucleotide-binding</keyword>
<dbReference type="InterPro" id="IPR036890">
    <property type="entry name" value="HATPase_C_sf"/>
</dbReference>
<feature type="transmembrane region" description="Helical" evidence="9">
    <location>
        <begin position="55"/>
        <end position="75"/>
    </location>
</feature>
<organism evidence="11 12">
    <name type="scientific">Aliicoccus persicus</name>
    <dbReference type="NCBI Taxonomy" id="930138"/>
    <lineage>
        <taxon>Bacteria</taxon>
        <taxon>Bacillati</taxon>
        <taxon>Bacillota</taxon>
        <taxon>Bacilli</taxon>
        <taxon>Bacillales</taxon>
        <taxon>Staphylococcaceae</taxon>
        <taxon>Aliicoccus</taxon>
    </lineage>
</organism>
<dbReference type="AlphaFoldDB" id="A0A662Z1X3"/>
<dbReference type="Pfam" id="PF07730">
    <property type="entry name" value="HisKA_3"/>
    <property type="match status" value="1"/>
</dbReference>
<dbReference type="CDD" id="cd16917">
    <property type="entry name" value="HATPase_UhpB-NarQ-NarX-like"/>
    <property type="match status" value="1"/>
</dbReference>
<dbReference type="GO" id="GO:0016020">
    <property type="term" value="C:membrane"/>
    <property type="evidence" value="ECO:0007669"/>
    <property type="project" value="InterPro"/>
</dbReference>
<evidence type="ECO:0000256" key="8">
    <source>
        <dbReference type="ARBA" id="ARBA00023012"/>
    </source>
</evidence>
<feature type="transmembrane region" description="Helical" evidence="9">
    <location>
        <begin position="25"/>
        <end position="43"/>
    </location>
</feature>